<evidence type="ECO:0000313" key="4">
    <source>
        <dbReference type="Proteomes" id="UP001358417"/>
    </source>
</evidence>
<evidence type="ECO:0000313" key="3">
    <source>
        <dbReference type="EMBL" id="KAK5062976.1"/>
    </source>
</evidence>
<dbReference type="PANTHER" id="PTHR28242">
    <property type="entry name" value="PHOSPHORELAY INTERMEDIATE PROTEIN YPD1"/>
    <property type="match status" value="1"/>
</dbReference>
<dbReference type="EMBL" id="JAVRRD010000002">
    <property type="protein sequence ID" value="KAK5062976.1"/>
    <property type="molecule type" value="Genomic_DNA"/>
</dbReference>
<accession>A0AAV9NNQ3</accession>
<dbReference type="CDD" id="cd00088">
    <property type="entry name" value="HPT"/>
    <property type="match status" value="1"/>
</dbReference>
<dbReference type="InterPro" id="IPR008207">
    <property type="entry name" value="Sig_transdc_His_kin_Hpt_dom"/>
</dbReference>
<dbReference type="Gene3D" id="1.20.120.160">
    <property type="entry name" value="HPT domain"/>
    <property type="match status" value="1"/>
</dbReference>
<organism evidence="3 4">
    <name type="scientific">Exophiala bonariae</name>
    <dbReference type="NCBI Taxonomy" id="1690606"/>
    <lineage>
        <taxon>Eukaryota</taxon>
        <taxon>Fungi</taxon>
        <taxon>Dikarya</taxon>
        <taxon>Ascomycota</taxon>
        <taxon>Pezizomycotina</taxon>
        <taxon>Eurotiomycetes</taxon>
        <taxon>Chaetothyriomycetidae</taxon>
        <taxon>Chaetothyriales</taxon>
        <taxon>Herpotrichiellaceae</taxon>
        <taxon>Exophiala</taxon>
    </lineage>
</organism>
<dbReference type="Pfam" id="PF01627">
    <property type="entry name" value="Hpt"/>
    <property type="match status" value="1"/>
</dbReference>
<keyword evidence="4" id="KW-1185">Reference proteome</keyword>
<reference evidence="3 4" key="1">
    <citation type="submission" date="2023-08" db="EMBL/GenBank/DDBJ databases">
        <title>Black Yeasts Isolated from many extreme environments.</title>
        <authorList>
            <person name="Coleine C."/>
            <person name="Stajich J.E."/>
            <person name="Selbmann L."/>
        </authorList>
    </citation>
    <scope>NUCLEOTIDE SEQUENCE [LARGE SCALE GENOMIC DNA]</scope>
    <source>
        <strain evidence="3 4">CCFEE 5792</strain>
    </source>
</reference>
<evidence type="ECO:0000259" key="2">
    <source>
        <dbReference type="PROSITE" id="PS50894"/>
    </source>
</evidence>
<dbReference type="InterPro" id="IPR036641">
    <property type="entry name" value="HPT_dom_sf"/>
</dbReference>
<dbReference type="GeneID" id="89973230"/>
<keyword evidence="1" id="KW-0597">Phosphoprotein</keyword>
<dbReference type="RefSeq" id="XP_064711248.1">
    <property type="nucleotide sequence ID" value="XM_064848624.1"/>
</dbReference>
<protein>
    <recommendedName>
        <fullName evidence="2">HPt domain-containing protein</fullName>
    </recommendedName>
</protein>
<feature type="modified residue" description="Phosphohistidine" evidence="1">
    <location>
        <position position="87"/>
    </location>
</feature>
<dbReference type="Proteomes" id="UP001358417">
    <property type="component" value="Unassembled WGS sequence"/>
</dbReference>
<sequence>MSDAPEIDFGDDVDTAAFEQILDMDDEDDRDFSKSIVFGFLEQAETTFAKMSTALSAMSPPCAKLHHLTSSPNSKEKNLEELSSLGHFLKGSSATLGFTKVKDECEKIQNYGHKKDETGEIDEPDEEKCLQLCKTSIMKAKSAYAAVDDLMRRYYAD</sequence>
<dbReference type="AlphaFoldDB" id="A0AAV9NNQ3"/>
<comment type="caution">
    <text evidence="3">The sequence shown here is derived from an EMBL/GenBank/DDBJ whole genome shotgun (WGS) entry which is preliminary data.</text>
</comment>
<dbReference type="PROSITE" id="PS50894">
    <property type="entry name" value="HPT"/>
    <property type="match status" value="1"/>
</dbReference>
<dbReference type="GO" id="GO:0009927">
    <property type="term" value="F:histidine phosphotransfer kinase activity"/>
    <property type="evidence" value="ECO:0007669"/>
    <property type="project" value="InterPro"/>
</dbReference>
<dbReference type="GO" id="GO:0043424">
    <property type="term" value="F:protein histidine kinase binding"/>
    <property type="evidence" value="ECO:0007669"/>
    <property type="project" value="InterPro"/>
</dbReference>
<evidence type="ECO:0000256" key="1">
    <source>
        <dbReference type="PROSITE-ProRule" id="PRU00110"/>
    </source>
</evidence>
<gene>
    <name evidence="3" type="ORF">LTR84_005052</name>
</gene>
<dbReference type="GO" id="GO:0005634">
    <property type="term" value="C:nucleus"/>
    <property type="evidence" value="ECO:0007669"/>
    <property type="project" value="TreeGrafter"/>
</dbReference>
<dbReference type="SUPFAM" id="SSF47226">
    <property type="entry name" value="Histidine-containing phosphotransfer domain, HPT domain"/>
    <property type="match status" value="1"/>
</dbReference>
<dbReference type="PANTHER" id="PTHR28242:SF52">
    <property type="entry name" value="PHOSPHORELAY INTERMEDIATE PROTEIN YPD1"/>
    <property type="match status" value="1"/>
</dbReference>
<dbReference type="InterPro" id="IPR045871">
    <property type="entry name" value="AHP1-5/YPD1"/>
</dbReference>
<dbReference type="GO" id="GO:0005737">
    <property type="term" value="C:cytoplasm"/>
    <property type="evidence" value="ECO:0007669"/>
    <property type="project" value="TreeGrafter"/>
</dbReference>
<feature type="domain" description="HPt" evidence="2">
    <location>
        <begin position="29"/>
        <end position="147"/>
    </location>
</feature>
<proteinExistence type="predicted"/>
<dbReference type="GO" id="GO:0000160">
    <property type="term" value="P:phosphorelay signal transduction system"/>
    <property type="evidence" value="ECO:0007669"/>
    <property type="project" value="InterPro"/>
</dbReference>
<name>A0AAV9NNQ3_9EURO</name>